<dbReference type="EMBL" id="DF142952">
    <property type="protein sequence ID" value="GAA49353.1"/>
    <property type="molecule type" value="Genomic_DNA"/>
</dbReference>
<dbReference type="GO" id="GO:0016874">
    <property type="term" value="F:ligase activity"/>
    <property type="evidence" value="ECO:0007669"/>
    <property type="project" value="UniProtKB-KW"/>
</dbReference>
<feature type="region of interest" description="Disordered" evidence="1">
    <location>
        <begin position="60"/>
        <end position="95"/>
    </location>
</feature>
<feature type="region of interest" description="Disordered" evidence="1">
    <location>
        <begin position="600"/>
        <end position="632"/>
    </location>
</feature>
<reference key="2">
    <citation type="submission" date="2011-10" db="EMBL/GenBank/DDBJ databases">
        <title>The genome and transcriptome sequence of Clonorchis sinensis provide insights into the carcinogenic liver fluke.</title>
        <authorList>
            <person name="Wang X."/>
            <person name="Huang Y."/>
            <person name="Chen W."/>
            <person name="Liu H."/>
            <person name="Guo L."/>
            <person name="Chen Y."/>
            <person name="Luo F."/>
            <person name="Zhou W."/>
            <person name="Sun J."/>
            <person name="Mao Q."/>
            <person name="Liang P."/>
            <person name="Zhou C."/>
            <person name="Tian Y."/>
            <person name="Men J."/>
            <person name="Lv X."/>
            <person name="Huang L."/>
            <person name="Zhou J."/>
            <person name="Hu Y."/>
            <person name="Li R."/>
            <person name="Zhang F."/>
            <person name="Lei H."/>
            <person name="Li X."/>
            <person name="Hu X."/>
            <person name="Liang C."/>
            <person name="Xu J."/>
            <person name="Wu Z."/>
            <person name="Yu X."/>
        </authorList>
    </citation>
    <scope>NUCLEOTIDE SEQUENCE</scope>
    <source>
        <strain>Henan</strain>
    </source>
</reference>
<feature type="compositionally biased region" description="Polar residues" evidence="1">
    <location>
        <begin position="135"/>
        <end position="149"/>
    </location>
</feature>
<organism evidence="2 3">
    <name type="scientific">Clonorchis sinensis</name>
    <name type="common">Chinese liver fluke</name>
    <dbReference type="NCBI Taxonomy" id="79923"/>
    <lineage>
        <taxon>Eukaryota</taxon>
        <taxon>Metazoa</taxon>
        <taxon>Spiralia</taxon>
        <taxon>Lophotrochozoa</taxon>
        <taxon>Platyhelminthes</taxon>
        <taxon>Trematoda</taxon>
        <taxon>Digenea</taxon>
        <taxon>Opisthorchiida</taxon>
        <taxon>Opisthorchiata</taxon>
        <taxon>Opisthorchiidae</taxon>
        <taxon>Clonorchis</taxon>
    </lineage>
</organism>
<evidence type="ECO:0000256" key="1">
    <source>
        <dbReference type="SAM" id="MobiDB-lite"/>
    </source>
</evidence>
<dbReference type="InterPro" id="IPR035929">
    <property type="entry name" value="CoaB-like_sf"/>
</dbReference>
<dbReference type="Gene3D" id="3.40.50.10300">
    <property type="entry name" value="CoaB-like"/>
    <property type="match status" value="1"/>
</dbReference>
<dbReference type="SUPFAM" id="SSF102645">
    <property type="entry name" value="CoaB-like"/>
    <property type="match status" value="1"/>
</dbReference>
<dbReference type="Proteomes" id="UP000008909">
    <property type="component" value="Unassembled WGS sequence"/>
</dbReference>
<keyword evidence="2" id="KW-0436">Ligase</keyword>
<keyword evidence="3" id="KW-1185">Reference proteome</keyword>
<protein>
    <submittedName>
        <fullName evidence="2">Phosphopantothenate-cysteine ligase</fullName>
    </submittedName>
</protein>
<accession>G7Y8R8</accession>
<feature type="compositionally biased region" description="Low complexity" evidence="1">
    <location>
        <begin position="71"/>
        <end position="92"/>
    </location>
</feature>
<reference evidence="2" key="1">
    <citation type="journal article" date="2011" name="Genome Biol.">
        <title>The draft genome of the carcinogenic human liver fluke Clonorchis sinensis.</title>
        <authorList>
            <person name="Wang X."/>
            <person name="Chen W."/>
            <person name="Huang Y."/>
            <person name="Sun J."/>
            <person name="Men J."/>
            <person name="Liu H."/>
            <person name="Luo F."/>
            <person name="Guo L."/>
            <person name="Lv X."/>
            <person name="Deng C."/>
            <person name="Zhou C."/>
            <person name="Fan Y."/>
            <person name="Li X."/>
            <person name="Huang L."/>
            <person name="Hu Y."/>
            <person name="Liang C."/>
            <person name="Hu X."/>
            <person name="Xu J."/>
            <person name="Yu X."/>
        </authorList>
    </citation>
    <scope>NUCLEOTIDE SEQUENCE [LARGE SCALE GENOMIC DNA]</scope>
    <source>
        <strain evidence="2">Henan</strain>
    </source>
</reference>
<gene>
    <name evidence="2" type="ORF">CLF_102915</name>
</gene>
<feature type="region of interest" description="Disordered" evidence="1">
    <location>
        <begin position="135"/>
        <end position="158"/>
    </location>
</feature>
<dbReference type="GO" id="GO:0015937">
    <property type="term" value="P:coenzyme A biosynthetic process"/>
    <property type="evidence" value="ECO:0007669"/>
    <property type="project" value="UniProtKB-ARBA"/>
</dbReference>
<proteinExistence type="predicted"/>
<sequence>MTTSLAKPCTLGGNMAPVSCMQPISTAFPGGMTVTRLPNGTYTTVSCTRPQSPMVSTNCTTIPGNGGQSVTPATPTSTRRPTTGGRTNRPGGSASATTVLQQLDEQITAIQKLQNPSEAQTTRLQQLIEVRNQLSRTTKTSVNPSSDASQPALDIAPNCRPLQPAEATISPTLRREILDTLARNSLLPKVNAPMTDTFVVEFRLNQQRYQLRLSRAQKIDMERLLFSVTSQRQAEILTVLQQEQARVISIRGRMTPVTMSSSATVVCTTTSPHITSNSLPQQPIRLQSTIPSFAPVPSIPMHPAAFGNAAGLRLVAARPMLPTPGLSNSMVRGSAVTMTSSTPVMGVVTALAVPPIGAQGSATPIFAPPLGTIPSVSMAHGLPTLPGGSSGPGGLFISSTSVPPGTQTFVMQQQPVMIPTSSTGLPTTNLDCAVLAPILSYVVRRLQFDKSLFIRCQVQRLSRMRANLVNDLKYSTAKLSDLDAQMAGRAQPLTSVQLLELLAHYHIHQDADNTKEALLKVDKILEESSVVLMGRKRHMIETVNSQLYLDNTRLLDDTAEDRLLLAQMALDLERDVFEAEKNIFSIANKELIDVNGVPSECKHNTSDSRVSSSSPLPDTVDSSVPEQPLPVHRRKLPDPVYLRHSSSALPPPWSTLLGPLAYLRPLEFNPDGSTRFATINLPELPNESLKSASDFCSGLNLERLNGISDHLPTNNTTVIYPSERCLPNSMGDNIDRNEESSDEAEADALLGLDTRQSRTKSTEHLVTTNGLLDGRVGGSLAGPSLDQDESVAFDETYDLWQELMRDEGMDIEEMESETLHACLENNSDSLLPEDSSKPSRRLLENGPIDIASNVQHSEDPDIDAAIRSILNWNRGKFVTLSYQHLSHFVIPKISALLTAWTTEYRKVINQLDACLMAENHNRSNDSEQNFAKIESWLESLSVESAVNTSRLEKNLEEWLHLINDIPSIGNIAFVTSGGTIAPLERRIVRFIDNFSTGSRGASSTEYFLRHGYAVVFFHRRGSLLPYLRTLKNCLSLDTMDRIETQLTMDQHHCINYLDWFQLDSKGTDVSVSKAALGYLLPVLTAYSKYRRGLLTLTFETIEDYLVGLYVISKRLMQFVKHESRYKRSLCCYLAAAVSDFYLPLARRSEHKIPSSANRDNPKPSTLCFDGSGLTIHLESVPKLLSPLILKWASGAFVISFKLETDRSHLLSVAESRIVNAESHLIVANQLETRFEEVWLVHRLCDPQKCVREHIQVPKSDEGQTIVELEELLVSRKNDVNMNVYPHFLTAKDVGDTAKVLVSNPDWQ</sequence>
<evidence type="ECO:0000313" key="2">
    <source>
        <dbReference type="EMBL" id="GAA49353.1"/>
    </source>
</evidence>
<name>G7Y8R8_CLOSI</name>
<evidence type="ECO:0000313" key="3">
    <source>
        <dbReference type="Proteomes" id="UP000008909"/>
    </source>
</evidence>